<evidence type="ECO:0000259" key="1">
    <source>
        <dbReference type="Pfam" id="PF26619"/>
    </source>
</evidence>
<protein>
    <recommendedName>
        <fullName evidence="1">Chaperone protein CcmS domain-containing protein</fullName>
    </recommendedName>
</protein>
<name>A0A563VR00_9CYAN</name>
<dbReference type="RefSeq" id="WP_144864719.1">
    <property type="nucleotide sequence ID" value="NZ_LR213783.1"/>
</dbReference>
<accession>A0A563VR00</accession>
<gene>
    <name evidence="2" type="ORF">H1P_220060</name>
</gene>
<evidence type="ECO:0000313" key="3">
    <source>
        <dbReference type="Proteomes" id="UP000320055"/>
    </source>
</evidence>
<dbReference type="Pfam" id="PF26619">
    <property type="entry name" value="CcmS"/>
    <property type="match status" value="1"/>
</dbReference>
<proteinExistence type="predicted"/>
<dbReference type="AlphaFoldDB" id="A0A563VR00"/>
<organism evidence="2 3">
    <name type="scientific">Hyella patelloides LEGE 07179</name>
    <dbReference type="NCBI Taxonomy" id="945734"/>
    <lineage>
        <taxon>Bacteria</taxon>
        <taxon>Bacillati</taxon>
        <taxon>Cyanobacteriota</taxon>
        <taxon>Cyanophyceae</taxon>
        <taxon>Pleurocapsales</taxon>
        <taxon>Hyellaceae</taxon>
        <taxon>Hyella</taxon>
    </lineage>
</organism>
<sequence length="142" mass="16407">MQFGSSKNNQTQEKWRWQIDNFVDDNETQLAALTWNLQQEWNDNNNTILGIDLKPQPHFVACSREQIEKLSQSTKGHLQEILGLIDGYKSEIEVLNLVIGEGQVKLIHYQPQTPPPDCAKSEENNAEQLIEILEAKLKQYFQ</sequence>
<feature type="domain" description="Chaperone protein CcmS" evidence="1">
    <location>
        <begin position="2"/>
        <end position="140"/>
    </location>
</feature>
<keyword evidence="3" id="KW-1185">Reference proteome</keyword>
<evidence type="ECO:0000313" key="2">
    <source>
        <dbReference type="EMBL" id="VEP13819.1"/>
    </source>
</evidence>
<dbReference type="InterPro" id="IPR058587">
    <property type="entry name" value="CcmS"/>
</dbReference>
<reference evidence="2 3" key="1">
    <citation type="submission" date="2019-01" db="EMBL/GenBank/DDBJ databases">
        <authorList>
            <person name="Brito A."/>
        </authorList>
    </citation>
    <scope>NUCLEOTIDE SEQUENCE [LARGE SCALE GENOMIC DNA]</scope>
    <source>
        <strain evidence="2">1</strain>
    </source>
</reference>
<dbReference type="OrthoDB" id="454938at2"/>
<dbReference type="EMBL" id="CAACVJ010000135">
    <property type="protein sequence ID" value="VEP13819.1"/>
    <property type="molecule type" value="Genomic_DNA"/>
</dbReference>
<dbReference type="Proteomes" id="UP000320055">
    <property type="component" value="Unassembled WGS sequence"/>
</dbReference>